<keyword evidence="6 11" id="KW-0067">ATP-binding</keyword>
<dbReference type="InterPro" id="IPR043686">
    <property type="entry name" value="Uup"/>
</dbReference>
<dbReference type="PROSITE" id="PS50893">
    <property type="entry name" value="ABC_TRANSPORTER_2"/>
    <property type="match status" value="2"/>
</dbReference>
<keyword evidence="8 11" id="KW-0234">DNA repair</keyword>
<dbReference type="EC" id="3.6.1.-" evidence="11"/>
<evidence type="ECO:0000256" key="2">
    <source>
        <dbReference type="ARBA" id="ARBA00022737"/>
    </source>
</evidence>
<dbReference type="GO" id="GO:0003677">
    <property type="term" value="F:DNA binding"/>
    <property type="evidence" value="ECO:0007669"/>
    <property type="project" value="UniProtKB-UniRule"/>
</dbReference>
<comment type="catalytic activity">
    <reaction evidence="9 11">
        <text>ATP + H2O = ADP + phosphate + H(+)</text>
        <dbReference type="Rhea" id="RHEA:13065"/>
        <dbReference type="ChEBI" id="CHEBI:15377"/>
        <dbReference type="ChEBI" id="CHEBI:15378"/>
        <dbReference type="ChEBI" id="CHEBI:30616"/>
        <dbReference type="ChEBI" id="CHEBI:43474"/>
        <dbReference type="ChEBI" id="CHEBI:456216"/>
    </reaction>
</comment>
<dbReference type="HAMAP" id="MF_00848">
    <property type="entry name" value="Uup"/>
    <property type="match status" value="1"/>
</dbReference>
<evidence type="ECO:0000256" key="8">
    <source>
        <dbReference type="ARBA" id="ARBA00023204"/>
    </source>
</evidence>
<dbReference type="PANTHER" id="PTHR42855:SF1">
    <property type="entry name" value="ABC TRANSPORTER DOMAIN-CONTAINING PROTEIN"/>
    <property type="match status" value="1"/>
</dbReference>
<dbReference type="FunFam" id="3.40.50.300:FF:000309">
    <property type="entry name" value="ABC transporter ATP-binding protein"/>
    <property type="match status" value="1"/>
</dbReference>
<dbReference type="Pfam" id="PF00005">
    <property type="entry name" value="ABC_tran"/>
    <property type="match status" value="2"/>
</dbReference>
<dbReference type="GO" id="GO:0005524">
    <property type="term" value="F:ATP binding"/>
    <property type="evidence" value="ECO:0007669"/>
    <property type="project" value="UniProtKB-UniRule"/>
</dbReference>
<evidence type="ECO:0000256" key="3">
    <source>
        <dbReference type="ARBA" id="ARBA00022741"/>
    </source>
</evidence>
<keyword evidence="1 11" id="KW-0963">Cytoplasm</keyword>
<dbReference type="InterPro" id="IPR037118">
    <property type="entry name" value="Val-tRNA_synth_C_sf"/>
</dbReference>
<evidence type="ECO:0000256" key="5">
    <source>
        <dbReference type="ARBA" id="ARBA00022801"/>
    </source>
</evidence>
<dbReference type="Pfam" id="PF16326">
    <property type="entry name" value="ABC_tran_CTD"/>
    <property type="match status" value="1"/>
</dbReference>
<sequence length="603" mass="66097">MARPPVLTLQDIALTFGGTPLLEAASLQLGAGERIALVGRNGSGKSTLLKIAAGLVAPDSGRRFVQPDVTVRYLAQEPDLSQFASVGAYVETGLGPGDDPHAARATLEALGLDPDAAPGPMSGGEIRRAALAHALAPNPDVLLLDEPTNHLDIAAIGWLEAELKARRGALVLISHDRRFLENLSTAVVWLDRGRTHRMERGFAAFEDWRDEILAAEDDERRRLDKKIAQEEEWLRYGVTARRKRNMGRLRNLQALRTERREARRQTGLADMQLAGAERSGKRLIVADHISKAFGDKTVVKDLSLTVMRGDRIGLVGPNGVGKTTLVNLLLGRLSPDLGTVKFGVDLEINLLDQRRAALDPDMPLRQAISPSGGDQITVGHTTKHVAGYLKDFLFAPEQFNTPVGALSGGERARVLLGRAFAMPSNILVLDEPTNDLDLETLDLLAEVIADYDGTLLLVSHDRDFLDRTVTTTLVAEGEGRWGEYPGGYSDMLTQRGDAPGTEPAAAAPRAEKAEKAEKPRQEPQKKLSFREKHDLETLPDRIAALEKEMADLSDRLADPNLYARDPKRFDSLTKTLADRQTEHAAAEERWLELEMKREELEAG</sequence>
<gene>
    <name evidence="11" type="primary">uup</name>
    <name evidence="14" type="ORF">JCR33_01650</name>
</gene>
<dbReference type="AlphaFoldDB" id="A0A934MBQ1"/>
<dbReference type="GO" id="GO:0006281">
    <property type="term" value="P:DNA repair"/>
    <property type="evidence" value="ECO:0007669"/>
    <property type="project" value="UniProtKB-KW"/>
</dbReference>
<comment type="caution">
    <text evidence="14">The sequence shown here is derived from an EMBL/GenBank/DDBJ whole genome shotgun (WGS) entry which is preliminary data.</text>
</comment>
<dbReference type="InterPro" id="IPR032524">
    <property type="entry name" value="ABC_tran_C"/>
</dbReference>
<comment type="subcellular location">
    <subcellularLocation>
        <location evidence="11">Cytoplasm</location>
    </subcellularLocation>
    <text evidence="11">Associates with ribosomes.</text>
</comment>
<keyword evidence="4 11" id="KW-0227">DNA damage</keyword>
<dbReference type="InterPro" id="IPR017871">
    <property type="entry name" value="ABC_transporter-like_CS"/>
</dbReference>
<dbReference type="RefSeq" id="WP_198880258.1">
    <property type="nucleotide sequence ID" value="NZ_JAEKJA010000001.1"/>
</dbReference>
<evidence type="ECO:0000256" key="7">
    <source>
        <dbReference type="ARBA" id="ARBA00023125"/>
    </source>
</evidence>
<evidence type="ECO:0000256" key="6">
    <source>
        <dbReference type="ARBA" id="ARBA00022840"/>
    </source>
</evidence>
<evidence type="ECO:0000256" key="9">
    <source>
        <dbReference type="ARBA" id="ARBA00049360"/>
    </source>
</evidence>
<dbReference type="GO" id="GO:0005737">
    <property type="term" value="C:cytoplasm"/>
    <property type="evidence" value="ECO:0007669"/>
    <property type="project" value="UniProtKB-SubCell"/>
</dbReference>
<dbReference type="PROSITE" id="PS00211">
    <property type="entry name" value="ABC_TRANSPORTER_1"/>
    <property type="match status" value="1"/>
</dbReference>
<protein>
    <recommendedName>
        <fullName evidence="11">ATP-binding protein Uup</fullName>
        <ecNumber evidence="11">3.6.1.-</ecNumber>
    </recommendedName>
</protein>
<keyword evidence="7 11" id="KW-0238">DNA-binding</keyword>
<evidence type="ECO:0000256" key="4">
    <source>
        <dbReference type="ARBA" id="ARBA00022763"/>
    </source>
</evidence>
<evidence type="ECO:0000259" key="13">
    <source>
        <dbReference type="PROSITE" id="PS50893"/>
    </source>
</evidence>
<feature type="compositionally biased region" description="Basic and acidic residues" evidence="12">
    <location>
        <begin position="509"/>
        <end position="533"/>
    </location>
</feature>
<dbReference type="Gene3D" id="1.10.287.380">
    <property type="entry name" value="Valyl-tRNA synthetase, C-terminal domain"/>
    <property type="match status" value="1"/>
</dbReference>
<dbReference type="EMBL" id="JAEKJA010000001">
    <property type="protein sequence ID" value="MBJ3774372.1"/>
    <property type="molecule type" value="Genomic_DNA"/>
</dbReference>
<dbReference type="GO" id="GO:0043022">
    <property type="term" value="F:ribosome binding"/>
    <property type="evidence" value="ECO:0007669"/>
    <property type="project" value="UniProtKB-UniRule"/>
</dbReference>
<feature type="domain" description="ABC transporter" evidence="13">
    <location>
        <begin position="284"/>
        <end position="501"/>
    </location>
</feature>
<keyword evidence="2 11" id="KW-0677">Repeat</keyword>
<dbReference type="SUPFAM" id="SSF52540">
    <property type="entry name" value="P-loop containing nucleoside triphosphate hydrolases"/>
    <property type="match status" value="2"/>
</dbReference>
<reference evidence="14" key="1">
    <citation type="submission" date="2020-12" db="EMBL/GenBank/DDBJ databases">
        <title>Bacterial taxonomy.</title>
        <authorList>
            <person name="Pan X."/>
        </authorList>
    </citation>
    <scope>NUCLEOTIDE SEQUENCE</scope>
    <source>
        <strain evidence="14">B2012</strain>
    </source>
</reference>
<evidence type="ECO:0000313" key="14">
    <source>
        <dbReference type="EMBL" id="MBJ3774372.1"/>
    </source>
</evidence>
<dbReference type="InterPro" id="IPR027417">
    <property type="entry name" value="P-loop_NTPase"/>
</dbReference>
<feature type="domain" description="ABC transporter" evidence="13">
    <location>
        <begin position="7"/>
        <end position="217"/>
    </location>
</feature>
<feature type="binding site" evidence="11">
    <location>
        <begin position="316"/>
        <end position="323"/>
    </location>
    <ligand>
        <name>ATP</name>
        <dbReference type="ChEBI" id="CHEBI:30616"/>
        <label>2</label>
    </ligand>
</feature>
<accession>A0A934MBQ1</accession>
<evidence type="ECO:0000256" key="1">
    <source>
        <dbReference type="ARBA" id="ARBA00022490"/>
    </source>
</evidence>
<comment type="similarity">
    <text evidence="10 11">Belongs to the ABC transporter superfamily. ABCF family. Uup subfamily.</text>
</comment>
<dbReference type="SMART" id="SM00382">
    <property type="entry name" value="AAA"/>
    <property type="match status" value="2"/>
</dbReference>
<evidence type="ECO:0000256" key="12">
    <source>
        <dbReference type="SAM" id="MobiDB-lite"/>
    </source>
</evidence>
<dbReference type="InterPro" id="IPR003593">
    <property type="entry name" value="AAA+_ATPase"/>
</dbReference>
<name>A0A934MBQ1_9HYPH</name>
<feature type="region of interest" description="Disordered" evidence="12">
    <location>
        <begin position="491"/>
        <end position="533"/>
    </location>
</feature>
<dbReference type="InterPro" id="IPR003439">
    <property type="entry name" value="ABC_transporter-like_ATP-bd"/>
</dbReference>
<comment type="function">
    <text evidence="11">Probably plays a role in ribosome assembly or function. May be involved in resolution of branched DNA intermediates that result from template switching in postreplication gaps. Binds DNA and has ATPase activity.</text>
</comment>
<dbReference type="InterPro" id="IPR051309">
    <property type="entry name" value="ABCF_ATPase"/>
</dbReference>
<keyword evidence="15" id="KW-1185">Reference proteome</keyword>
<feature type="binding site" evidence="11">
    <location>
        <begin position="39"/>
        <end position="46"/>
    </location>
    <ligand>
        <name>ATP</name>
        <dbReference type="ChEBI" id="CHEBI:30616"/>
        <label>1</label>
    </ligand>
</feature>
<dbReference type="PANTHER" id="PTHR42855">
    <property type="entry name" value="ABC TRANSPORTER ATP-BINDING SUBUNIT"/>
    <property type="match status" value="1"/>
</dbReference>
<dbReference type="Gene3D" id="3.40.50.300">
    <property type="entry name" value="P-loop containing nucleotide triphosphate hydrolases"/>
    <property type="match status" value="2"/>
</dbReference>
<dbReference type="GO" id="GO:0016887">
    <property type="term" value="F:ATP hydrolysis activity"/>
    <property type="evidence" value="ECO:0007669"/>
    <property type="project" value="UniProtKB-UniRule"/>
</dbReference>
<keyword evidence="5 11" id="KW-0378">Hydrolase</keyword>
<evidence type="ECO:0000256" key="11">
    <source>
        <dbReference type="HAMAP-Rule" id="MF_00848"/>
    </source>
</evidence>
<evidence type="ECO:0000313" key="15">
    <source>
        <dbReference type="Proteomes" id="UP000609531"/>
    </source>
</evidence>
<organism evidence="14 15">
    <name type="scientific">Acuticoccus mangrovi</name>
    <dbReference type="NCBI Taxonomy" id="2796142"/>
    <lineage>
        <taxon>Bacteria</taxon>
        <taxon>Pseudomonadati</taxon>
        <taxon>Pseudomonadota</taxon>
        <taxon>Alphaproteobacteria</taxon>
        <taxon>Hyphomicrobiales</taxon>
        <taxon>Amorphaceae</taxon>
        <taxon>Acuticoccus</taxon>
    </lineage>
</organism>
<evidence type="ECO:0000256" key="10">
    <source>
        <dbReference type="ARBA" id="ARBA00061478"/>
    </source>
</evidence>
<proteinExistence type="inferred from homology"/>
<dbReference type="CDD" id="cd03221">
    <property type="entry name" value="ABCF_EF-3"/>
    <property type="match status" value="2"/>
</dbReference>
<keyword evidence="3 11" id="KW-0547">Nucleotide-binding</keyword>
<dbReference type="Proteomes" id="UP000609531">
    <property type="component" value="Unassembled WGS sequence"/>
</dbReference>